<evidence type="ECO:0000256" key="5">
    <source>
        <dbReference type="ARBA" id="ARBA00022692"/>
    </source>
</evidence>
<dbReference type="GO" id="GO:0008444">
    <property type="term" value="F:CDP-diacylglycerol-glycerol-3-phosphate 3-phosphatidyltransferase activity"/>
    <property type="evidence" value="ECO:0007669"/>
    <property type="project" value="UniProtKB-UniRule"/>
</dbReference>
<keyword evidence="4 12" id="KW-0808">Transferase</keyword>
<keyword evidence="6 14" id="KW-1133">Transmembrane helix</keyword>
<evidence type="ECO:0000256" key="12">
    <source>
        <dbReference type="RuleBase" id="RU003750"/>
    </source>
</evidence>
<dbReference type="PIRSF" id="PIRSF000847">
    <property type="entry name" value="Phos_ph_gly_syn"/>
    <property type="match status" value="1"/>
</dbReference>
<proteinExistence type="inferred from homology"/>
<evidence type="ECO:0000313" key="16">
    <source>
        <dbReference type="Proteomes" id="UP000598775"/>
    </source>
</evidence>
<name>A0A917BH01_9MICO</name>
<evidence type="ECO:0000256" key="13">
    <source>
        <dbReference type="SAM" id="MobiDB-lite"/>
    </source>
</evidence>
<dbReference type="InterPro" id="IPR000462">
    <property type="entry name" value="CDP-OH_P_trans"/>
</dbReference>
<dbReference type="InterPro" id="IPR004570">
    <property type="entry name" value="Phosphatidylglycerol_P_synth"/>
</dbReference>
<feature type="transmembrane region" description="Helical" evidence="14">
    <location>
        <begin position="184"/>
        <end position="210"/>
    </location>
</feature>
<dbReference type="PANTHER" id="PTHR14269:SF52">
    <property type="entry name" value="PHOSPHATIDYLGLYCEROPHOSPHATE SYNTHASE-RELATED"/>
    <property type="match status" value="1"/>
</dbReference>
<keyword evidence="7" id="KW-0443">Lipid metabolism</keyword>
<accession>A0A917BH01</accession>
<dbReference type="GO" id="GO:0046474">
    <property type="term" value="P:glycerophospholipid biosynthetic process"/>
    <property type="evidence" value="ECO:0007669"/>
    <property type="project" value="TreeGrafter"/>
</dbReference>
<dbReference type="RefSeq" id="WP_372435819.1">
    <property type="nucleotide sequence ID" value="NZ_BMGP01000008.1"/>
</dbReference>
<feature type="region of interest" description="Disordered" evidence="13">
    <location>
        <begin position="1"/>
        <end position="24"/>
    </location>
</feature>
<evidence type="ECO:0000256" key="10">
    <source>
        <dbReference type="ARBA" id="ARBA00023264"/>
    </source>
</evidence>
<evidence type="ECO:0000256" key="6">
    <source>
        <dbReference type="ARBA" id="ARBA00022989"/>
    </source>
</evidence>
<dbReference type="NCBIfam" id="TIGR00560">
    <property type="entry name" value="pgsA"/>
    <property type="match status" value="1"/>
</dbReference>
<dbReference type="Gene3D" id="1.20.120.1760">
    <property type="match status" value="1"/>
</dbReference>
<feature type="transmembrane region" description="Helical" evidence="14">
    <location>
        <begin position="120"/>
        <end position="138"/>
    </location>
</feature>
<dbReference type="GO" id="GO:0016020">
    <property type="term" value="C:membrane"/>
    <property type="evidence" value="ECO:0007669"/>
    <property type="project" value="UniProtKB-SubCell"/>
</dbReference>
<evidence type="ECO:0000256" key="14">
    <source>
        <dbReference type="SAM" id="Phobius"/>
    </source>
</evidence>
<evidence type="ECO:0000313" key="15">
    <source>
        <dbReference type="EMBL" id="GGF40787.1"/>
    </source>
</evidence>
<feature type="transmembrane region" description="Helical" evidence="14">
    <location>
        <begin position="62"/>
        <end position="80"/>
    </location>
</feature>
<dbReference type="InterPro" id="IPR050324">
    <property type="entry name" value="CDP-alcohol_PTase-I"/>
</dbReference>
<gene>
    <name evidence="15" type="primary">pgsA</name>
    <name evidence="15" type="ORF">GCM10011399_36950</name>
</gene>
<dbReference type="Proteomes" id="UP000598775">
    <property type="component" value="Unassembled WGS sequence"/>
</dbReference>
<organism evidence="15 16">
    <name type="scientific">Subtercola lobariae</name>
    <dbReference type="NCBI Taxonomy" id="1588641"/>
    <lineage>
        <taxon>Bacteria</taxon>
        <taxon>Bacillati</taxon>
        <taxon>Actinomycetota</taxon>
        <taxon>Actinomycetes</taxon>
        <taxon>Micrococcales</taxon>
        <taxon>Microbacteriaceae</taxon>
        <taxon>Subtercola</taxon>
    </lineage>
</organism>
<protein>
    <recommendedName>
        <fullName evidence="11">CDP-diacylglycerol--glycerol-3-phosphate 3-phosphatidyltransferase</fullName>
        <ecNumber evidence="11">2.7.8.5</ecNumber>
    </recommendedName>
</protein>
<dbReference type="InterPro" id="IPR048254">
    <property type="entry name" value="CDP_ALCOHOL_P_TRANSF_CS"/>
</dbReference>
<sequence length="226" mass="24131">MTLPGDSEAGASVPSREPTGTPGAVPVMTSNWNLPNAITIVRILLAPVFFIMLLADNGNDGLLRYLAAILFVLAIATDGVDGHLARKNNQVTDLGKILDPIADKVLTGAALVGLSILNELPWWVTIIILIREIGITVWRFAVIKRRVIPASRGGKLKTLAQSFAISFALFPFSTLFGGSEPVVIVFNVINIVLMSIAFVLTVITGIDYLIQDRKLNKGTPAGTATA</sequence>
<evidence type="ECO:0000256" key="3">
    <source>
        <dbReference type="ARBA" id="ARBA00022516"/>
    </source>
</evidence>
<dbReference type="AlphaFoldDB" id="A0A917BH01"/>
<evidence type="ECO:0000256" key="9">
    <source>
        <dbReference type="ARBA" id="ARBA00023209"/>
    </source>
</evidence>
<dbReference type="EMBL" id="BMGP01000008">
    <property type="protein sequence ID" value="GGF40787.1"/>
    <property type="molecule type" value="Genomic_DNA"/>
</dbReference>
<evidence type="ECO:0000256" key="8">
    <source>
        <dbReference type="ARBA" id="ARBA00023136"/>
    </source>
</evidence>
<reference evidence="15 16" key="1">
    <citation type="journal article" date="2014" name="Int. J. Syst. Evol. Microbiol.">
        <title>Complete genome sequence of Corynebacterium casei LMG S-19264T (=DSM 44701T), isolated from a smear-ripened cheese.</title>
        <authorList>
            <consortium name="US DOE Joint Genome Institute (JGI-PGF)"/>
            <person name="Walter F."/>
            <person name="Albersmeier A."/>
            <person name="Kalinowski J."/>
            <person name="Ruckert C."/>
        </authorList>
    </citation>
    <scope>NUCLEOTIDE SEQUENCE [LARGE SCALE GENOMIC DNA]</scope>
    <source>
        <strain evidence="15 16">CGMCC 1.12976</strain>
    </source>
</reference>
<comment type="subcellular location">
    <subcellularLocation>
        <location evidence="1">Membrane</location>
        <topology evidence="1">Multi-pass membrane protein</topology>
    </subcellularLocation>
</comment>
<feature type="transmembrane region" description="Helical" evidence="14">
    <location>
        <begin position="37"/>
        <end position="55"/>
    </location>
</feature>
<dbReference type="EC" id="2.7.8.5" evidence="11"/>
<dbReference type="InterPro" id="IPR043130">
    <property type="entry name" value="CDP-OH_PTrfase_TM_dom"/>
</dbReference>
<keyword evidence="9" id="KW-0594">Phospholipid biosynthesis</keyword>
<feature type="transmembrane region" description="Helical" evidence="14">
    <location>
        <begin position="159"/>
        <end position="178"/>
    </location>
</feature>
<dbReference type="Pfam" id="PF01066">
    <property type="entry name" value="CDP-OH_P_transf"/>
    <property type="match status" value="1"/>
</dbReference>
<evidence type="ECO:0000256" key="11">
    <source>
        <dbReference type="NCBIfam" id="TIGR00560"/>
    </source>
</evidence>
<evidence type="ECO:0000256" key="1">
    <source>
        <dbReference type="ARBA" id="ARBA00004141"/>
    </source>
</evidence>
<keyword evidence="8 14" id="KW-0472">Membrane</keyword>
<comment type="similarity">
    <text evidence="2 12">Belongs to the CDP-alcohol phosphatidyltransferase class-I family.</text>
</comment>
<keyword evidence="16" id="KW-1185">Reference proteome</keyword>
<evidence type="ECO:0000256" key="2">
    <source>
        <dbReference type="ARBA" id="ARBA00010441"/>
    </source>
</evidence>
<keyword evidence="5 14" id="KW-0812">Transmembrane</keyword>
<keyword evidence="10" id="KW-1208">Phospholipid metabolism</keyword>
<dbReference type="PROSITE" id="PS00379">
    <property type="entry name" value="CDP_ALCOHOL_P_TRANSF"/>
    <property type="match status" value="1"/>
</dbReference>
<evidence type="ECO:0000256" key="4">
    <source>
        <dbReference type="ARBA" id="ARBA00022679"/>
    </source>
</evidence>
<comment type="caution">
    <text evidence="15">The sequence shown here is derived from an EMBL/GenBank/DDBJ whole genome shotgun (WGS) entry which is preliminary data.</text>
</comment>
<keyword evidence="3" id="KW-0444">Lipid biosynthesis</keyword>
<evidence type="ECO:0000256" key="7">
    <source>
        <dbReference type="ARBA" id="ARBA00023098"/>
    </source>
</evidence>
<dbReference type="PANTHER" id="PTHR14269">
    <property type="entry name" value="CDP-DIACYLGLYCEROL--GLYCEROL-3-PHOSPHATE 3-PHOSPHATIDYLTRANSFERASE-RELATED"/>
    <property type="match status" value="1"/>
</dbReference>